<organism evidence="3 4">
    <name type="scientific">Paradesertivirga mongoliensis</name>
    <dbReference type="NCBI Taxonomy" id="2100740"/>
    <lineage>
        <taxon>Bacteria</taxon>
        <taxon>Pseudomonadati</taxon>
        <taxon>Bacteroidota</taxon>
        <taxon>Sphingobacteriia</taxon>
        <taxon>Sphingobacteriales</taxon>
        <taxon>Sphingobacteriaceae</taxon>
        <taxon>Paradesertivirga</taxon>
    </lineage>
</organism>
<dbReference type="RefSeq" id="WP_255902895.1">
    <property type="nucleotide sequence ID" value="NZ_JAFMZO010000003.1"/>
</dbReference>
<protein>
    <submittedName>
        <fullName evidence="3">SRPBCC domain-containing protein</fullName>
    </submittedName>
</protein>
<gene>
    <name evidence="3" type="ORF">ACFSJU_10420</name>
</gene>
<evidence type="ECO:0000313" key="4">
    <source>
        <dbReference type="Proteomes" id="UP001597387"/>
    </source>
</evidence>
<dbReference type="InterPro" id="IPR023393">
    <property type="entry name" value="START-like_dom_sf"/>
</dbReference>
<sequence>MKNNDFSTTVLVDQKPEEVFNVILDVRAWWSGLFDESFAGSSNKLGDEFSFRAGGGVHYTKQKLVELIPNKKVVWLVTKSDLSFVDTTDEWTGTKISFEISRELDKTKVTFTHIGLVPKFECYESCAPAWTQYIHERFTAAVVKARG</sequence>
<name>A0ABW4ZLS7_9SPHI</name>
<reference evidence="4" key="1">
    <citation type="journal article" date="2019" name="Int. J. Syst. Evol. Microbiol.">
        <title>The Global Catalogue of Microorganisms (GCM) 10K type strain sequencing project: providing services to taxonomists for standard genome sequencing and annotation.</title>
        <authorList>
            <consortium name="The Broad Institute Genomics Platform"/>
            <consortium name="The Broad Institute Genome Sequencing Center for Infectious Disease"/>
            <person name="Wu L."/>
            <person name="Ma J."/>
        </authorList>
    </citation>
    <scope>NUCLEOTIDE SEQUENCE [LARGE SCALE GENOMIC DNA]</scope>
    <source>
        <strain evidence="4">KCTC 42217</strain>
    </source>
</reference>
<keyword evidence="4" id="KW-1185">Reference proteome</keyword>
<dbReference type="Pfam" id="PF08327">
    <property type="entry name" value="AHSA1"/>
    <property type="match status" value="1"/>
</dbReference>
<dbReference type="SUPFAM" id="SSF55961">
    <property type="entry name" value="Bet v1-like"/>
    <property type="match status" value="1"/>
</dbReference>
<comment type="similarity">
    <text evidence="1">Belongs to the AHA1 family.</text>
</comment>
<dbReference type="Proteomes" id="UP001597387">
    <property type="component" value="Unassembled WGS sequence"/>
</dbReference>
<feature type="domain" description="Activator of Hsp90 ATPase homologue 1/2-like C-terminal" evidence="2">
    <location>
        <begin position="15"/>
        <end position="141"/>
    </location>
</feature>
<evidence type="ECO:0000259" key="2">
    <source>
        <dbReference type="Pfam" id="PF08327"/>
    </source>
</evidence>
<evidence type="ECO:0000256" key="1">
    <source>
        <dbReference type="ARBA" id="ARBA00006817"/>
    </source>
</evidence>
<dbReference type="CDD" id="cd07814">
    <property type="entry name" value="SRPBCC_CalC_Aha1-like"/>
    <property type="match status" value="1"/>
</dbReference>
<dbReference type="EMBL" id="JBHUHZ010000001">
    <property type="protein sequence ID" value="MFD2162806.1"/>
    <property type="molecule type" value="Genomic_DNA"/>
</dbReference>
<dbReference type="InterPro" id="IPR013538">
    <property type="entry name" value="ASHA1/2-like_C"/>
</dbReference>
<comment type="caution">
    <text evidence="3">The sequence shown here is derived from an EMBL/GenBank/DDBJ whole genome shotgun (WGS) entry which is preliminary data.</text>
</comment>
<proteinExistence type="inferred from homology"/>
<accession>A0ABW4ZLS7</accession>
<dbReference type="Gene3D" id="3.30.530.20">
    <property type="match status" value="1"/>
</dbReference>
<evidence type="ECO:0000313" key="3">
    <source>
        <dbReference type="EMBL" id="MFD2162806.1"/>
    </source>
</evidence>